<dbReference type="CDD" id="cd09272">
    <property type="entry name" value="RNase_HI_RT_Ty1"/>
    <property type="match status" value="1"/>
</dbReference>
<dbReference type="InterPro" id="IPR036397">
    <property type="entry name" value="RNaseH_sf"/>
</dbReference>
<dbReference type="InterPro" id="IPR001584">
    <property type="entry name" value="Integrase_cat-core"/>
</dbReference>
<dbReference type="Pfam" id="PF07727">
    <property type="entry name" value="RVT_2"/>
    <property type="match status" value="1"/>
</dbReference>
<dbReference type="InterPro" id="IPR013103">
    <property type="entry name" value="RVT_2"/>
</dbReference>
<feature type="domain" description="Integrase catalytic" evidence="3">
    <location>
        <begin position="309"/>
        <end position="475"/>
    </location>
</feature>
<dbReference type="InterPro" id="IPR054722">
    <property type="entry name" value="PolX-like_BBD"/>
</dbReference>
<dbReference type="EC" id="2.7.7.49" evidence="4"/>
<accession>A0A2P6R6I2</accession>
<dbReference type="SUPFAM" id="SSF56672">
    <property type="entry name" value="DNA/RNA polymerases"/>
    <property type="match status" value="1"/>
</dbReference>
<keyword evidence="4" id="KW-0695">RNA-directed DNA polymerase</keyword>
<comment type="caution">
    <text evidence="4">The sequence shown here is derived from an EMBL/GenBank/DDBJ whole genome shotgun (WGS) entry which is preliminary data.</text>
</comment>
<evidence type="ECO:0000313" key="5">
    <source>
        <dbReference type="Proteomes" id="UP000238479"/>
    </source>
</evidence>
<dbReference type="GO" id="GO:0004190">
    <property type="term" value="F:aspartic-type endopeptidase activity"/>
    <property type="evidence" value="ECO:0007669"/>
    <property type="project" value="UniProtKB-KW"/>
</dbReference>
<name>A0A2P6R6I2_ROSCH</name>
<keyword evidence="4" id="KW-0548">Nucleotidyltransferase</keyword>
<dbReference type="Proteomes" id="UP000238479">
    <property type="component" value="Chromosome 3"/>
</dbReference>
<dbReference type="Pfam" id="PF25597">
    <property type="entry name" value="SH3_retrovirus"/>
    <property type="match status" value="1"/>
</dbReference>
<evidence type="ECO:0000259" key="3">
    <source>
        <dbReference type="PROSITE" id="PS50994"/>
    </source>
</evidence>
<feature type="region of interest" description="Disordered" evidence="2">
    <location>
        <begin position="651"/>
        <end position="679"/>
    </location>
</feature>
<dbReference type="GO" id="GO:0015074">
    <property type="term" value="P:DNA integration"/>
    <property type="evidence" value="ECO:0007669"/>
    <property type="project" value="InterPro"/>
</dbReference>
<protein>
    <submittedName>
        <fullName evidence="4">Putative RNA-directed DNA polymerase</fullName>
        <ecNumber evidence="4">2.7.7.49</ecNumber>
    </submittedName>
</protein>
<gene>
    <name evidence="4" type="ORF">RchiOBHm_Chr3g0453371</name>
</gene>
<dbReference type="Pfam" id="PF00665">
    <property type="entry name" value="rve"/>
    <property type="match status" value="1"/>
</dbReference>
<dbReference type="AlphaFoldDB" id="A0A2P6R6I2"/>
<keyword evidence="1" id="KW-0645">Protease</keyword>
<sequence length="1226" mass="138960">MQNSNLIPFFQQQRSISLHQQEPPPRFLIRPHLQCSYCNYVGHVRQTCWKLNPHLKPTRRDYRSKAKIATVQLVQEPDFYGVAGQDHHTTGRAIPTASIASRGKIGMALKVSNFVGSDTWIIDSGASDHMTYDKTYFTELSSPPVSYVTNANGEAFPVLGTGSIRITPTLQLHNVLYVPDLSHHLISVPQLNTESQCSITFYPMYVIFQDLLTRELIGRGYLRGRLFHLDQTYAGEKPGAQSRTALTSNSDQLSEIWLWHRRLGHPSFSLMKKSMPTLFIGVNESVLRCETCVLAKSHRATYSPSFSNKSVIPFELIHSDVWGPSREPTVSGMRYFVLFIDDCTRLSWVALLRTKDEVFPAFQTFRTLVQTQYNSTIRVLRSDNGGEYVNHFFKDFFQTHGIVHQTTCPQTPEQNGVSERKNRHLLDMARAILFSAHMPKYLWGDAVQASSHLINRLPSSVLQGKIPFEVLASHVSLPSFHNLPARVFGCVAFVHVPKNQRSKLDARAIKCVFVGYGGYQKGYKCYHPPTRKYYVTMDVTFFEDMSYFSSSDTVLQGENSYFEDLYHFEGEELERREEVTQAGDISASLVDIPYPSNPEVVEAEAPSIQAPVSITENESEDTTVPSVVAPTPDPQLPGIEDHSSEVCSPIDTNSSESNVGQYVLPNRSTRGQPPKRYEPTVHAKSKYPVANYISTRRLSKSYASFVNQISAVSVPNKVQDALGDPKWRKAMEEEMEALQKNDTWQLVPPPQGKKAVGCRWVFTVKHNADGSVNRYKARLVAKGFTQTYGIDYDETFAPVAKMNTIRVLLSCAANLNWPLRQFDVKNAFLYGELAEEVYMSLPPGYVTASPGDFVCKLRKSLYGLKQSPRAWFGRFTQFMRKFGYRQSHSDHTLFLKHQQGKVTALIIYVDDMVITGNDTMEMDILQRQLASEFEMKDLGELKYFLGIEVARGREGIYLCQRKYILDLLTETGMLDCKPIDTPIEQNHCLAEYPDQVSTDRARYQRLVGRLIYLAHTRPDVAYAVSVVSQFMHNPSESHMDAVVRILRYLKSAPGRGVMFSKHNNILEVCGFTDADWAGNITDRRSTSGYFTFVGGNLVTWKSKKQKVVARSSAEAEYRGMAHGVCELLWLRNLLHDLGFKLRSTMQLYCDNRAAIDISQNPVQHDRTKHVEVDRHFIKEKLDAKLVSFPFVPTEEQLADILTKGISRKAFYDSLSKLGMVDVYAPT</sequence>
<keyword evidence="5" id="KW-1185">Reference proteome</keyword>
<dbReference type="OMA" id="WIARMEW"/>
<evidence type="ECO:0000256" key="1">
    <source>
        <dbReference type="ARBA" id="ARBA00022750"/>
    </source>
</evidence>
<dbReference type="InterPro" id="IPR012337">
    <property type="entry name" value="RNaseH-like_sf"/>
</dbReference>
<reference evidence="4 5" key="1">
    <citation type="journal article" date="2018" name="Nat. Genet.">
        <title>The Rosa genome provides new insights in the design of modern roses.</title>
        <authorList>
            <person name="Bendahmane M."/>
        </authorList>
    </citation>
    <scope>NUCLEOTIDE SEQUENCE [LARGE SCALE GENOMIC DNA]</scope>
    <source>
        <strain evidence="5">cv. Old Blush</strain>
    </source>
</reference>
<keyword evidence="1" id="KW-0064">Aspartyl protease</keyword>
<dbReference type="Pfam" id="PF13976">
    <property type="entry name" value="gag_pre-integrs"/>
    <property type="match status" value="1"/>
</dbReference>
<feature type="compositionally biased region" description="Polar residues" evidence="2">
    <location>
        <begin position="651"/>
        <end position="671"/>
    </location>
</feature>
<dbReference type="Gene3D" id="3.30.420.10">
    <property type="entry name" value="Ribonuclease H-like superfamily/Ribonuclease H"/>
    <property type="match status" value="1"/>
</dbReference>
<dbReference type="InterPro" id="IPR043502">
    <property type="entry name" value="DNA/RNA_pol_sf"/>
</dbReference>
<dbReference type="Pfam" id="PF22936">
    <property type="entry name" value="Pol_BBD"/>
    <property type="match status" value="1"/>
</dbReference>
<dbReference type="Gramene" id="PRQ42045">
    <property type="protein sequence ID" value="PRQ42045"/>
    <property type="gene ID" value="RchiOBHm_Chr3g0453371"/>
</dbReference>
<dbReference type="GO" id="GO:0003964">
    <property type="term" value="F:RNA-directed DNA polymerase activity"/>
    <property type="evidence" value="ECO:0007669"/>
    <property type="project" value="UniProtKB-KW"/>
</dbReference>
<keyword evidence="4" id="KW-0808">Transferase</keyword>
<evidence type="ECO:0000256" key="2">
    <source>
        <dbReference type="SAM" id="MobiDB-lite"/>
    </source>
</evidence>
<evidence type="ECO:0000313" key="4">
    <source>
        <dbReference type="EMBL" id="PRQ42045.1"/>
    </source>
</evidence>
<dbReference type="EMBL" id="PDCK01000041">
    <property type="protein sequence ID" value="PRQ42045.1"/>
    <property type="molecule type" value="Genomic_DNA"/>
</dbReference>
<dbReference type="PANTHER" id="PTHR11439">
    <property type="entry name" value="GAG-POL-RELATED RETROTRANSPOSON"/>
    <property type="match status" value="1"/>
</dbReference>
<dbReference type="InterPro" id="IPR057670">
    <property type="entry name" value="SH3_retrovirus"/>
</dbReference>
<organism evidence="4 5">
    <name type="scientific">Rosa chinensis</name>
    <name type="common">China rose</name>
    <dbReference type="NCBI Taxonomy" id="74649"/>
    <lineage>
        <taxon>Eukaryota</taxon>
        <taxon>Viridiplantae</taxon>
        <taxon>Streptophyta</taxon>
        <taxon>Embryophyta</taxon>
        <taxon>Tracheophyta</taxon>
        <taxon>Spermatophyta</taxon>
        <taxon>Magnoliopsida</taxon>
        <taxon>eudicotyledons</taxon>
        <taxon>Gunneridae</taxon>
        <taxon>Pentapetalae</taxon>
        <taxon>rosids</taxon>
        <taxon>fabids</taxon>
        <taxon>Rosales</taxon>
        <taxon>Rosaceae</taxon>
        <taxon>Rosoideae</taxon>
        <taxon>Rosoideae incertae sedis</taxon>
        <taxon>Rosa</taxon>
    </lineage>
</organism>
<dbReference type="SUPFAM" id="SSF53098">
    <property type="entry name" value="Ribonuclease H-like"/>
    <property type="match status" value="1"/>
</dbReference>
<dbReference type="GO" id="GO:0003676">
    <property type="term" value="F:nucleic acid binding"/>
    <property type="evidence" value="ECO:0007669"/>
    <property type="project" value="InterPro"/>
</dbReference>
<dbReference type="PROSITE" id="PS50994">
    <property type="entry name" value="INTEGRASE"/>
    <property type="match status" value="1"/>
</dbReference>
<proteinExistence type="predicted"/>
<keyword evidence="1" id="KW-0378">Hydrolase</keyword>
<dbReference type="PANTHER" id="PTHR11439:SF467">
    <property type="entry name" value="INTEGRASE CATALYTIC DOMAIN-CONTAINING PROTEIN"/>
    <property type="match status" value="1"/>
</dbReference>
<dbReference type="InterPro" id="IPR025724">
    <property type="entry name" value="GAG-pre-integrase_dom"/>
</dbReference>